<dbReference type="PROSITE" id="PS51257">
    <property type="entry name" value="PROKAR_LIPOPROTEIN"/>
    <property type="match status" value="1"/>
</dbReference>
<dbReference type="OrthoDB" id="9800613at2"/>
<dbReference type="Gene3D" id="2.40.420.20">
    <property type="match status" value="1"/>
</dbReference>
<dbReference type="EMBL" id="JQED01000029">
    <property type="protein sequence ID" value="KGJ91504.1"/>
    <property type="molecule type" value="Genomic_DNA"/>
</dbReference>
<gene>
    <name evidence="8" type="ORF">ND2E_3369</name>
</gene>
<organism evidence="8">
    <name type="scientific">Colwellia psychrerythraea</name>
    <name type="common">Vibrio psychroerythus</name>
    <dbReference type="NCBI Taxonomy" id="28229"/>
    <lineage>
        <taxon>Bacteria</taxon>
        <taxon>Pseudomonadati</taxon>
        <taxon>Pseudomonadota</taxon>
        <taxon>Gammaproteobacteria</taxon>
        <taxon>Alteromonadales</taxon>
        <taxon>Colwelliaceae</taxon>
        <taxon>Colwellia</taxon>
    </lineage>
</organism>
<keyword evidence="3" id="KW-0732">Signal</keyword>
<dbReference type="AlphaFoldDB" id="A0A099KL37"/>
<dbReference type="InterPro" id="IPR006143">
    <property type="entry name" value="RND_pump_MFP"/>
</dbReference>
<dbReference type="Gene3D" id="2.40.30.170">
    <property type="match status" value="1"/>
</dbReference>
<feature type="domain" description="Multidrug resistance protein MdtA-like alpha-helical hairpin" evidence="4">
    <location>
        <begin position="117"/>
        <end position="185"/>
    </location>
</feature>
<dbReference type="InterPro" id="IPR058626">
    <property type="entry name" value="MdtA-like_b-barrel"/>
</dbReference>
<evidence type="ECO:0000256" key="3">
    <source>
        <dbReference type="SAM" id="SignalP"/>
    </source>
</evidence>
<dbReference type="InterPro" id="IPR058627">
    <property type="entry name" value="MdtA-like_C"/>
</dbReference>
<accession>A0A099KL37</accession>
<dbReference type="GO" id="GO:0046677">
    <property type="term" value="P:response to antibiotic"/>
    <property type="evidence" value="ECO:0007669"/>
    <property type="project" value="TreeGrafter"/>
</dbReference>
<protein>
    <submittedName>
        <fullName evidence="8">Efflux transporter, RND family, MFP subunit</fullName>
    </submittedName>
</protein>
<name>A0A099KL37_COLPS</name>
<evidence type="ECO:0000313" key="8">
    <source>
        <dbReference type="EMBL" id="KGJ91504.1"/>
    </source>
</evidence>
<dbReference type="GO" id="GO:0022857">
    <property type="term" value="F:transmembrane transporter activity"/>
    <property type="evidence" value="ECO:0007669"/>
    <property type="project" value="InterPro"/>
</dbReference>
<dbReference type="Gene3D" id="1.10.287.470">
    <property type="entry name" value="Helix hairpin bin"/>
    <property type="match status" value="1"/>
</dbReference>
<evidence type="ECO:0000256" key="1">
    <source>
        <dbReference type="ARBA" id="ARBA00004519"/>
    </source>
</evidence>
<proteinExistence type="inferred from homology"/>
<sequence length="407" mass="44336" precursor="true">MSTFRFMLNGQLKPFFSRLFLVSSSVLLATALSGCEQAQQSAPAGMQPAAVSVMSMTTQSVPFSIELPATLSGAKEVEIRAQVSGILQTRNFSEGDKVKAGQSLFSLDAKNYAAEVAKSKADLNAAKVRLEQAQREVNRIRPLREKNSISQRELDNAISSADINLADVKSMQANLEQAKLRLDYTKVISPVTGIVGRELVSEGTYVSGPEVLLTQLTQIDPIRVRFGLSEREQLQMRNDAAAGLLTLPEEGHWNTKIKLFDGSLHPQVGQVNFSDIRINSQTGTSELQAITPNPNFSLRPGQFVRIILEGAVRENAYVVPQRAVLDNGLGKFVYVMAKNEEGVTVALPAPVVVGEWVTGAKDIENGWVIREGLKTGDQVIIDGMARIFFPGMPIRLADDQLPSAAQQ</sequence>
<evidence type="ECO:0000259" key="7">
    <source>
        <dbReference type="Pfam" id="PF25967"/>
    </source>
</evidence>
<dbReference type="InterPro" id="IPR058624">
    <property type="entry name" value="MdtA-like_HH"/>
</dbReference>
<comment type="similarity">
    <text evidence="2">Belongs to the membrane fusion protein (MFP) (TC 8.A.1) family.</text>
</comment>
<evidence type="ECO:0000259" key="4">
    <source>
        <dbReference type="Pfam" id="PF25876"/>
    </source>
</evidence>
<evidence type="ECO:0000256" key="2">
    <source>
        <dbReference type="ARBA" id="ARBA00009477"/>
    </source>
</evidence>
<dbReference type="InterPro" id="IPR058625">
    <property type="entry name" value="MdtA-like_BSH"/>
</dbReference>
<reference evidence="8" key="1">
    <citation type="submission" date="2014-08" db="EMBL/GenBank/DDBJ databases">
        <title>Genomic and Phenotypic Diversity of Colwellia psychrerythraea strains from Disparate Marine Basins.</title>
        <authorList>
            <person name="Techtmann S.M."/>
            <person name="Stelling S.C."/>
            <person name="Utturkar S.M."/>
            <person name="Alshibli N."/>
            <person name="Harris A."/>
            <person name="Brown S.D."/>
            <person name="Hazen T.C."/>
        </authorList>
    </citation>
    <scope>NUCLEOTIDE SEQUENCE [LARGE SCALE GENOMIC DNA]</scope>
    <source>
        <strain evidence="8">ND2E</strain>
    </source>
</reference>
<dbReference type="SUPFAM" id="SSF111369">
    <property type="entry name" value="HlyD-like secretion proteins"/>
    <property type="match status" value="1"/>
</dbReference>
<dbReference type="GO" id="GO:0030313">
    <property type="term" value="C:cell envelope"/>
    <property type="evidence" value="ECO:0007669"/>
    <property type="project" value="UniProtKB-SubCell"/>
</dbReference>
<feature type="domain" description="Multidrug resistance protein MdtA-like C-terminal permuted SH3" evidence="7">
    <location>
        <begin position="315"/>
        <end position="385"/>
    </location>
</feature>
<dbReference type="RefSeq" id="WP_150113747.1">
    <property type="nucleotide sequence ID" value="NZ_JQED01000029.1"/>
</dbReference>
<dbReference type="NCBIfam" id="TIGR01730">
    <property type="entry name" value="RND_mfp"/>
    <property type="match status" value="1"/>
</dbReference>
<feature type="domain" description="Multidrug resistance protein MdtA-like beta-barrel" evidence="6">
    <location>
        <begin position="221"/>
        <end position="309"/>
    </location>
</feature>
<feature type="chain" id="PRO_5001948548" evidence="3">
    <location>
        <begin position="39"/>
        <end position="407"/>
    </location>
</feature>
<dbReference type="PATRIC" id="fig|28229.4.peg.2424"/>
<dbReference type="Proteomes" id="UP000029843">
    <property type="component" value="Unassembled WGS sequence"/>
</dbReference>
<comment type="subcellular location">
    <subcellularLocation>
        <location evidence="1">Cell inner membrane</location>
        <topology evidence="1">Lipid-anchor</topology>
    </subcellularLocation>
</comment>
<dbReference type="Pfam" id="PF25967">
    <property type="entry name" value="RND-MFP_C"/>
    <property type="match status" value="1"/>
</dbReference>
<dbReference type="PANTHER" id="PTHR30158">
    <property type="entry name" value="ACRA/E-RELATED COMPONENT OF DRUG EFFLUX TRANSPORTER"/>
    <property type="match status" value="1"/>
</dbReference>
<feature type="domain" description="Multidrug resistance protein MdtA-like barrel-sandwich hybrid" evidence="5">
    <location>
        <begin position="76"/>
        <end position="207"/>
    </location>
</feature>
<evidence type="ECO:0000259" key="6">
    <source>
        <dbReference type="Pfam" id="PF25944"/>
    </source>
</evidence>
<feature type="signal peptide" evidence="3">
    <location>
        <begin position="1"/>
        <end position="38"/>
    </location>
</feature>
<evidence type="ECO:0000259" key="5">
    <source>
        <dbReference type="Pfam" id="PF25917"/>
    </source>
</evidence>
<dbReference type="Pfam" id="PF25944">
    <property type="entry name" value="Beta-barrel_RND"/>
    <property type="match status" value="1"/>
</dbReference>
<dbReference type="Gene3D" id="2.40.50.100">
    <property type="match status" value="1"/>
</dbReference>
<dbReference type="Pfam" id="PF25917">
    <property type="entry name" value="BSH_RND"/>
    <property type="match status" value="1"/>
</dbReference>
<comment type="caution">
    <text evidence="8">The sequence shown here is derived from an EMBL/GenBank/DDBJ whole genome shotgun (WGS) entry which is preliminary data.</text>
</comment>
<dbReference type="Pfam" id="PF25876">
    <property type="entry name" value="HH_MFP_RND"/>
    <property type="match status" value="1"/>
</dbReference>
<dbReference type="GO" id="GO:0005886">
    <property type="term" value="C:plasma membrane"/>
    <property type="evidence" value="ECO:0007669"/>
    <property type="project" value="TreeGrafter"/>
</dbReference>